<reference evidence="5" key="1">
    <citation type="submission" date="2025-04" db="UniProtKB">
        <authorList>
            <consortium name="RefSeq"/>
        </authorList>
    </citation>
    <scope>IDENTIFICATION</scope>
    <source>
        <tissue evidence="5">Whole insect</tissue>
    </source>
</reference>
<dbReference type="SMART" id="SM00595">
    <property type="entry name" value="MADF"/>
    <property type="match status" value="1"/>
</dbReference>
<evidence type="ECO:0000313" key="5">
    <source>
        <dbReference type="RefSeq" id="XP_028128308.1"/>
    </source>
</evidence>
<feature type="domain" description="MADF" evidence="2">
    <location>
        <begin position="8"/>
        <end position="100"/>
    </location>
</feature>
<evidence type="ECO:0000259" key="2">
    <source>
        <dbReference type="PROSITE" id="PS51029"/>
    </source>
</evidence>
<dbReference type="InterPro" id="IPR006578">
    <property type="entry name" value="MADF-dom"/>
</dbReference>
<dbReference type="EnsemblMetazoa" id="XM_028272507.2">
    <property type="protein sequence ID" value="XP_028128308.1"/>
    <property type="gene ID" value="LOC114324639"/>
</dbReference>
<keyword evidence="4" id="KW-1185">Reference proteome</keyword>
<dbReference type="PROSITE" id="PS51029">
    <property type="entry name" value="MADF"/>
    <property type="match status" value="1"/>
</dbReference>
<gene>
    <name evidence="5" type="primary">LOC114324639</name>
</gene>
<dbReference type="KEGG" id="dvv:114324639"/>
<dbReference type="PANTHER" id="PTHR21505:SF12">
    <property type="entry name" value="MADF DOMAIN-CONTAINING PROTEIN-RELATED"/>
    <property type="match status" value="1"/>
</dbReference>
<reference evidence="3" key="2">
    <citation type="submission" date="2025-05" db="UniProtKB">
        <authorList>
            <consortium name="EnsemblMetazoa"/>
        </authorList>
    </citation>
    <scope>IDENTIFICATION</scope>
</reference>
<evidence type="ECO:0000313" key="3">
    <source>
        <dbReference type="EnsemblMetazoa" id="XP_028128308.1"/>
    </source>
</evidence>
<sequence length="276" mass="31881">MDQAECLHLIELYRQNRLLWDARHKGYFKKDRRDLAWREMSVTMGESVNKLKTKMRTLMGSYRSEKSRERKKKLTGAVGEDYEPKWFAFKSFEFLSDKDYPEPNQYTKSKTKELREESNMQNSSLAATAIEQRVELTDDNVPTERSSKCRPKNNEAKQKISEKNLDPKLINEALHILQSSANYSKDPFFTYALNLANELRKYDPQTLAHVKRGISNIIFDADIGEFSGSNASSRMPTISLECMAQTDNSTDPLQYSPPQETSTTNFKIETTDNELS</sequence>
<dbReference type="AlphaFoldDB" id="A0A6P7F372"/>
<dbReference type="OrthoDB" id="7408914at2759"/>
<dbReference type="RefSeq" id="XP_028128308.1">
    <property type="nucleotide sequence ID" value="XM_028272507.1"/>
</dbReference>
<proteinExistence type="predicted"/>
<evidence type="ECO:0000313" key="4">
    <source>
        <dbReference type="Proteomes" id="UP001652700"/>
    </source>
</evidence>
<feature type="region of interest" description="Disordered" evidence="1">
    <location>
        <begin position="138"/>
        <end position="157"/>
    </location>
</feature>
<dbReference type="Pfam" id="PF10545">
    <property type="entry name" value="MADF_DNA_bdg"/>
    <property type="match status" value="1"/>
</dbReference>
<dbReference type="GeneID" id="114324639"/>
<evidence type="ECO:0000256" key="1">
    <source>
        <dbReference type="SAM" id="MobiDB-lite"/>
    </source>
</evidence>
<feature type="compositionally biased region" description="Polar residues" evidence="1">
    <location>
        <begin position="247"/>
        <end position="270"/>
    </location>
</feature>
<feature type="region of interest" description="Disordered" evidence="1">
    <location>
        <begin position="247"/>
        <end position="276"/>
    </location>
</feature>
<protein>
    <submittedName>
        <fullName evidence="5">Uncharacterized protein LOC114324639</fullName>
    </submittedName>
</protein>
<dbReference type="PANTHER" id="PTHR21505">
    <property type="entry name" value="MADF DOMAIN-CONTAINING PROTEIN-RELATED"/>
    <property type="match status" value="1"/>
</dbReference>
<name>A0A6P7F372_DIAVI</name>
<dbReference type="Proteomes" id="UP001652700">
    <property type="component" value="Unplaced"/>
</dbReference>
<accession>A0A6P7F372</accession>
<dbReference type="InParanoid" id="A0A6P7F372"/>
<organism evidence="5">
    <name type="scientific">Diabrotica virgifera virgifera</name>
    <name type="common">western corn rootworm</name>
    <dbReference type="NCBI Taxonomy" id="50390"/>
    <lineage>
        <taxon>Eukaryota</taxon>
        <taxon>Metazoa</taxon>
        <taxon>Ecdysozoa</taxon>
        <taxon>Arthropoda</taxon>
        <taxon>Hexapoda</taxon>
        <taxon>Insecta</taxon>
        <taxon>Pterygota</taxon>
        <taxon>Neoptera</taxon>
        <taxon>Endopterygota</taxon>
        <taxon>Coleoptera</taxon>
        <taxon>Polyphaga</taxon>
        <taxon>Cucujiformia</taxon>
        <taxon>Chrysomeloidea</taxon>
        <taxon>Chrysomelidae</taxon>
        <taxon>Galerucinae</taxon>
        <taxon>Diabroticina</taxon>
        <taxon>Diabroticites</taxon>
        <taxon>Diabrotica</taxon>
    </lineage>
</organism>